<dbReference type="OrthoDB" id="59699at2759"/>
<name>A0A0C2XDZ0_AMAMK</name>
<keyword evidence="2" id="KW-1185">Reference proteome</keyword>
<accession>A0A0C2XDZ0</accession>
<protein>
    <recommendedName>
        <fullName evidence="3">G domain-containing protein</fullName>
    </recommendedName>
</protein>
<dbReference type="InParanoid" id="A0A0C2XDZ0"/>
<dbReference type="InterPro" id="IPR027417">
    <property type="entry name" value="P-loop_NTPase"/>
</dbReference>
<gene>
    <name evidence="1" type="ORF">M378DRAFT_159509</name>
</gene>
<evidence type="ECO:0000313" key="2">
    <source>
        <dbReference type="Proteomes" id="UP000054549"/>
    </source>
</evidence>
<proteinExistence type="predicted"/>
<dbReference type="Proteomes" id="UP000054549">
    <property type="component" value="Unassembled WGS sequence"/>
</dbReference>
<dbReference type="EMBL" id="KN818231">
    <property type="protein sequence ID" value="KIL67676.1"/>
    <property type="molecule type" value="Genomic_DNA"/>
</dbReference>
<evidence type="ECO:0000313" key="1">
    <source>
        <dbReference type="EMBL" id="KIL67676.1"/>
    </source>
</evidence>
<dbReference type="STRING" id="946122.A0A0C2XDZ0"/>
<evidence type="ECO:0008006" key="3">
    <source>
        <dbReference type="Google" id="ProtNLM"/>
    </source>
</evidence>
<dbReference type="HOGENOM" id="CLU_023805_6_2_1"/>
<reference evidence="1 2" key="1">
    <citation type="submission" date="2014-04" db="EMBL/GenBank/DDBJ databases">
        <title>Evolutionary Origins and Diversification of the Mycorrhizal Mutualists.</title>
        <authorList>
            <consortium name="DOE Joint Genome Institute"/>
            <consortium name="Mycorrhizal Genomics Consortium"/>
            <person name="Kohler A."/>
            <person name="Kuo A."/>
            <person name="Nagy L.G."/>
            <person name="Floudas D."/>
            <person name="Copeland A."/>
            <person name="Barry K.W."/>
            <person name="Cichocki N."/>
            <person name="Veneault-Fourrey C."/>
            <person name="LaButti K."/>
            <person name="Lindquist E.A."/>
            <person name="Lipzen A."/>
            <person name="Lundell T."/>
            <person name="Morin E."/>
            <person name="Murat C."/>
            <person name="Riley R."/>
            <person name="Ohm R."/>
            <person name="Sun H."/>
            <person name="Tunlid A."/>
            <person name="Henrissat B."/>
            <person name="Grigoriev I.V."/>
            <person name="Hibbett D.S."/>
            <person name="Martin F."/>
        </authorList>
    </citation>
    <scope>NUCLEOTIDE SEQUENCE [LARGE SCALE GENOMIC DNA]</scope>
    <source>
        <strain evidence="1 2">Koide BX008</strain>
    </source>
</reference>
<sequence length="402" mass="46163">MRRPGEPSNIGQIDVLKERYDCPHFRILVIGRANAGKTTIIEKVCNVKQGTTPVIFDRNGVEITSTDTKSATSWRRLFGHGLHQDPTQILKPSVYRGEHDIENQITYPGSYFIFHDSRGFEAGGRDEMRIVKNFIKHRSSASKLKDRLHAIWYCIPMDSPRPLSPSELKFFEQGTGKVPLVVIFTKFDAQVIQEESKLIDIEDDDKRFGQARLNSEKIFQEEYLKLIMNTKCAPKAYVKLEHMNEAGVNCPQLTEKTADAIDIASLRQLFTSTQMNNLNLCIKDALRDLLATQELGWDDVVIFVMARFPHFWLTLLSLFGEQGLKSSNVDFKEPKACQLLTALLIILEQSFWMNGTFWEKVNKSFNQFKNHDCVRKLESRIVAIPANQKELVDYLHNEVLQH</sequence>
<dbReference type="Gene3D" id="3.40.50.300">
    <property type="entry name" value="P-loop containing nucleotide triphosphate hydrolases"/>
    <property type="match status" value="1"/>
</dbReference>
<dbReference type="AlphaFoldDB" id="A0A0C2XDZ0"/>
<dbReference type="SUPFAM" id="SSF52540">
    <property type="entry name" value="P-loop containing nucleoside triphosphate hydrolases"/>
    <property type="match status" value="1"/>
</dbReference>
<organism evidence="1 2">
    <name type="scientific">Amanita muscaria (strain Koide BX008)</name>
    <dbReference type="NCBI Taxonomy" id="946122"/>
    <lineage>
        <taxon>Eukaryota</taxon>
        <taxon>Fungi</taxon>
        <taxon>Dikarya</taxon>
        <taxon>Basidiomycota</taxon>
        <taxon>Agaricomycotina</taxon>
        <taxon>Agaricomycetes</taxon>
        <taxon>Agaricomycetidae</taxon>
        <taxon>Agaricales</taxon>
        <taxon>Pluteineae</taxon>
        <taxon>Amanitaceae</taxon>
        <taxon>Amanita</taxon>
    </lineage>
</organism>